<dbReference type="InterPro" id="IPR012337">
    <property type="entry name" value="RNaseH-like_sf"/>
</dbReference>
<sequence>MNLVFNEIRDRLNRHDQRFEQLNHVHGEEDEWTSRTSSGRRDRDVRHERRGRVHREQRERNVIDRNTGSIKLSIPPFQGEIDADVYIEWERKVELVFDCHNYSEEKKVKLAAVAFTDYAIVWWYQLIVSRRRNFERPIDNFERPIDNWEDMKSVLRRRFVPSHYYRDLHLKLQNLKQGSKSVEEYYKEMEIAMIRANVVKDREATMARFICGLNKEIANVVELQHYVETEDLVHMAMKVERQLKKGRRSSSKFETVGSTNWKTKWEYSSKQEEKRGWKQKGEKVVAKGSNDNKEKGTSSPQSQRNRDIKCFRCLGSGHIASQCPNKRTMIVMENGEIETEEEGDNDSMPSLEEHSEVEHAVTGQSLVVLRALHTQIRDGSDDLQRENIFYTRCHVKDRVCGLIIDGGSCFNVASKLMVDKLGLHTLKHPRPYRLQWLNESGDLKVTKQVLISFSIGKYKDEVLCDVVPMQASHLLLGRPWQFDRRTTHDGFKNRYSFSKDGRSFTLVPLPPQQELYALVRALETWQHYLWSKEFVIHTDHESLKHLKGQDKLNCRHARWVEFIETFPYVIQYKQGKKNVVADALSRRSKVKPHGLYMPLPAPAHPWTDVSMDFILGLPKTRNGRNSIFVVVDRFSKMAHFIPCNKSDDATHVANLFFIEIVRLHGIPRTIASDRDAKFLSHCWRVLWGKLGTQLLFSTTCYPQTDGQTEVANRTLGTLLRAVIKRNVKAREDCIPLIEFAYNRSVHSSTKFCPFGIVYGFNPLTPLDLMPLPVNEIASLDGKRKAELVRKIHEEARLHVLEKNKQAAKHANKGRKLVNFQPDDLHLPTGPITRAKAKRIQQAMQGLM</sequence>
<keyword evidence="7" id="KW-0479">Metal-binding</keyword>
<dbReference type="GO" id="GO:0008270">
    <property type="term" value="F:zinc ion binding"/>
    <property type="evidence" value="ECO:0007669"/>
    <property type="project" value="UniProtKB-KW"/>
</dbReference>
<dbReference type="PANTHER" id="PTHR35046">
    <property type="entry name" value="ZINC KNUCKLE (CCHC-TYPE) FAMILY PROTEIN"/>
    <property type="match status" value="1"/>
</dbReference>
<dbReference type="CDD" id="cd09274">
    <property type="entry name" value="RNase_HI_RT_Ty3"/>
    <property type="match status" value="1"/>
</dbReference>
<evidence type="ECO:0000259" key="10">
    <source>
        <dbReference type="PROSITE" id="PS50994"/>
    </source>
</evidence>
<keyword evidence="1" id="KW-0808">Transferase</keyword>
<dbReference type="SMART" id="SM00343">
    <property type="entry name" value="ZnF_C2HC"/>
    <property type="match status" value="1"/>
</dbReference>
<evidence type="ECO:0000256" key="6">
    <source>
        <dbReference type="ARBA" id="ARBA00022918"/>
    </source>
</evidence>
<evidence type="ECO:0000256" key="8">
    <source>
        <dbReference type="SAM" id="MobiDB-lite"/>
    </source>
</evidence>
<dbReference type="InterPro" id="IPR043502">
    <property type="entry name" value="DNA/RNA_pol_sf"/>
</dbReference>
<dbReference type="GO" id="GO:0004519">
    <property type="term" value="F:endonuclease activity"/>
    <property type="evidence" value="ECO:0007669"/>
    <property type="project" value="UniProtKB-KW"/>
</dbReference>
<dbReference type="GO" id="GO:0003964">
    <property type="term" value="F:RNA-directed DNA polymerase activity"/>
    <property type="evidence" value="ECO:0007669"/>
    <property type="project" value="UniProtKB-KW"/>
</dbReference>
<dbReference type="Proteomes" id="UP000634136">
    <property type="component" value="Unassembled WGS sequence"/>
</dbReference>
<keyword evidence="3" id="KW-0540">Nuclease</keyword>
<feature type="domain" description="CCHC-type" evidence="9">
    <location>
        <begin position="309"/>
        <end position="325"/>
    </location>
</feature>
<feature type="compositionally biased region" description="Basic and acidic residues" evidence="8">
    <location>
        <begin position="272"/>
        <end position="296"/>
    </location>
</feature>
<dbReference type="EMBL" id="JAAIUW010000005">
    <property type="protein sequence ID" value="KAF7832765.1"/>
    <property type="molecule type" value="Genomic_DNA"/>
</dbReference>
<keyword evidence="6" id="KW-0695">RNA-directed DNA polymerase</keyword>
<feature type="domain" description="Integrase catalytic" evidence="10">
    <location>
        <begin position="601"/>
        <end position="761"/>
    </location>
</feature>
<dbReference type="GO" id="GO:0003676">
    <property type="term" value="F:nucleic acid binding"/>
    <property type="evidence" value="ECO:0007669"/>
    <property type="project" value="InterPro"/>
</dbReference>
<dbReference type="InterPro" id="IPR041373">
    <property type="entry name" value="RT_RNaseH"/>
</dbReference>
<keyword evidence="4" id="KW-0255">Endonuclease</keyword>
<organism evidence="11 12">
    <name type="scientific">Senna tora</name>
    <dbReference type="NCBI Taxonomy" id="362788"/>
    <lineage>
        <taxon>Eukaryota</taxon>
        <taxon>Viridiplantae</taxon>
        <taxon>Streptophyta</taxon>
        <taxon>Embryophyta</taxon>
        <taxon>Tracheophyta</taxon>
        <taxon>Spermatophyta</taxon>
        <taxon>Magnoliopsida</taxon>
        <taxon>eudicotyledons</taxon>
        <taxon>Gunneridae</taxon>
        <taxon>Pentapetalae</taxon>
        <taxon>rosids</taxon>
        <taxon>fabids</taxon>
        <taxon>Fabales</taxon>
        <taxon>Fabaceae</taxon>
        <taxon>Caesalpinioideae</taxon>
        <taxon>Cassia clade</taxon>
        <taxon>Senna</taxon>
    </lineage>
</organism>
<proteinExistence type="predicted"/>
<dbReference type="InterPro" id="IPR021109">
    <property type="entry name" value="Peptidase_aspartic_dom_sf"/>
</dbReference>
<dbReference type="SUPFAM" id="SSF53098">
    <property type="entry name" value="Ribonuclease H-like"/>
    <property type="match status" value="1"/>
</dbReference>
<dbReference type="InterPro" id="IPR001584">
    <property type="entry name" value="Integrase_cat-core"/>
</dbReference>
<comment type="caution">
    <text evidence="11">The sequence shown here is derived from an EMBL/GenBank/DDBJ whole genome shotgun (WGS) entry which is preliminary data.</text>
</comment>
<evidence type="ECO:0000256" key="4">
    <source>
        <dbReference type="ARBA" id="ARBA00022759"/>
    </source>
</evidence>
<gene>
    <name evidence="11" type="ORF">G2W53_015098</name>
</gene>
<evidence type="ECO:0000313" key="11">
    <source>
        <dbReference type="EMBL" id="KAF7832765.1"/>
    </source>
</evidence>
<evidence type="ECO:0000256" key="1">
    <source>
        <dbReference type="ARBA" id="ARBA00022679"/>
    </source>
</evidence>
<keyword evidence="2" id="KW-0548">Nucleotidyltransferase</keyword>
<feature type="region of interest" description="Disordered" evidence="8">
    <location>
        <begin position="272"/>
        <end position="303"/>
    </location>
</feature>
<dbReference type="Gene3D" id="4.10.60.10">
    <property type="entry name" value="Zinc finger, CCHC-type"/>
    <property type="match status" value="1"/>
</dbReference>
<evidence type="ECO:0000313" key="12">
    <source>
        <dbReference type="Proteomes" id="UP000634136"/>
    </source>
</evidence>
<name>A0A834WUT4_9FABA</name>
<evidence type="ECO:0000259" key="9">
    <source>
        <dbReference type="PROSITE" id="PS50158"/>
    </source>
</evidence>
<dbReference type="InterPro" id="IPR036875">
    <property type="entry name" value="Znf_CCHC_sf"/>
</dbReference>
<dbReference type="CDD" id="cd00303">
    <property type="entry name" value="retropepsin_like"/>
    <property type="match status" value="1"/>
</dbReference>
<keyword evidence="7" id="KW-0862">Zinc</keyword>
<keyword evidence="7" id="KW-0863">Zinc-finger</keyword>
<dbReference type="OrthoDB" id="407598at2759"/>
<accession>A0A834WUT4</accession>
<dbReference type="Gene3D" id="2.40.70.10">
    <property type="entry name" value="Acid Proteases"/>
    <property type="match status" value="1"/>
</dbReference>
<keyword evidence="12" id="KW-1185">Reference proteome</keyword>
<evidence type="ECO:0000256" key="2">
    <source>
        <dbReference type="ARBA" id="ARBA00022695"/>
    </source>
</evidence>
<dbReference type="PANTHER" id="PTHR35046:SF9">
    <property type="entry name" value="RNA-DIRECTED DNA POLYMERASE"/>
    <property type="match status" value="1"/>
</dbReference>
<dbReference type="InterPro" id="IPR001878">
    <property type="entry name" value="Znf_CCHC"/>
</dbReference>
<dbReference type="Pfam" id="PF03732">
    <property type="entry name" value="Retrotrans_gag"/>
    <property type="match status" value="1"/>
</dbReference>
<feature type="region of interest" description="Disordered" evidence="8">
    <location>
        <begin position="30"/>
        <end position="53"/>
    </location>
</feature>
<dbReference type="SUPFAM" id="SSF57756">
    <property type="entry name" value="Retrovirus zinc finger-like domains"/>
    <property type="match status" value="1"/>
</dbReference>
<dbReference type="AlphaFoldDB" id="A0A834WUT4"/>
<dbReference type="SUPFAM" id="SSF56672">
    <property type="entry name" value="DNA/RNA polymerases"/>
    <property type="match status" value="1"/>
</dbReference>
<dbReference type="Pfam" id="PF17917">
    <property type="entry name" value="RT_RNaseH"/>
    <property type="match status" value="1"/>
</dbReference>
<evidence type="ECO:0000256" key="5">
    <source>
        <dbReference type="ARBA" id="ARBA00022801"/>
    </source>
</evidence>
<dbReference type="InterPro" id="IPR036397">
    <property type="entry name" value="RNaseH_sf"/>
</dbReference>
<dbReference type="PROSITE" id="PS50158">
    <property type="entry name" value="ZF_CCHC"/>
    <property type="match status" value="1"/>
</dbReference>
<dbReference type="PROSITE" id="PS50994">
    <property type="entry name" value="INTEGRASE"/>
    <property type="match status" value="1"/>
</dbReference>
<dbReference type="GO" id="GO:0016787">
    <property type="term" value="F:hydrolase activity"/>
    <property type="evidence" value="ECO:0007669"/>
    <property type="project" value="UniProtKB-KW"/>
</dbReference>
<dbReference type="Gene3D" id="3.30.420.10">
    <property type="entry name" value="Ribonuclease H-like superfamily/Ribonuclease H"/>
    <property type="match status" value="1"/>
</dbReference>
<evidence type="ECO:0000256" key="3">
    <source>
        <dbReference type="ARBA" id="ARBA00022722"/>
    </source>
</evidence>
<evidence type="ECO:0008006" key="13">
    <source>
        <dbReference type="Google" id="ProtNLM"/>
    </source>
</evidence>
<keyword evidence="5" id="KW-0378">Hydrolase</keyword>
<dbReference type="GO" id="GO:0015074">
    <property type="term" value="P:DNA integration"/>
    <property type="evidence" value="ECO:0007669"/>
    <property type="project" value="InterPro"/>
</dbReference>
<dbReference type="InterPro" id="IPR005162">
    <property type="entry name" value="Retrotrans_gag_dom"/>
</dbReference>
<protein>
    <recommendedName>
        <fullName evidence="13">Reverse transcriptase</fullName>
    </recommendedName>
</protein>
<evidence type="ECO:0000256" key="7">
    <source>
        <dbReference type="PROSITE-ProRule" id="PRU00047"/>
    </source>
</evidence>
<reference evidence="11" key="1">
    <citation type="submission" date="2020-09" db="EMBL/GenBank/DDBJ databases">
        <title>Genome-Enabled Discovery of Anthraquinone Biosynthesis in Senna tora.</title>
        <authorList>
            <person name="Kang S.-H."/>
            <person name="Pandey R.P."/>
            <person name="Lee C.-M."/>
            <person name="Sim J.-S."/>
            <person name="Jeong J.-T."/>
            <person name="Choi B.-S."/>
            <person name="Jung M."/>
            <person name="Ginzburg D."/>
            <person name="Zhao K."/>
            <person name="Won S.Y."/>
            <person name="Oh T.-J."/>
            <person name="Yu Y."/>
            <person name="Kim N.-H."/>
            <person name="Lee O.R."/>
            <person name="Lee T.-H."/>
            <person name="Bashyal P."/>
            <person name="Kim T.-S."/>
            <person name="Lee W.-H."/>
            <person name="Kawkins C."/>
            <person name="Kim C.-K."/>
            <person name="Kim J.S."/>
            <person name="Ahn B.O."/>
            <person name="Rhee S.Y."/>
            <person name="Sohng J.K."/>
        </authorList>
    </citation>
    <scope>NUCLEOTIDE SEQUENCE</scope>
    <source>
        <tissue evidence="11">Leaf</tissue>
    </source>
</reference>